<evidence type="ECO:0000256" key="5">
    <source>
        <dbReference type="ARBA" id="ARBA00023125"/>
    </source>
</evidence>
<feature type="domain" description="DNA topoisomerase IB N-terminal" evidence="8">
    <location>
        <begin position="18"/>
        <end position="64"/>
    </location>
</feature>
<dbReference type="InterPro" id="IPR035447">
    <property type="entry name" value="DNA_topo_I_N_sf"/>
</dbReference>
<proteinExistence type="inferred from homology"/>
<dbReference type="InterPro" id="IPR001631">
    <property type="entry name" value="TopoI"/>
</dbReference>
<dbReference type="PROSITE" id="PS52038">
    <property type="entry name" value="TOPO_IB_2"/>
    <property type="match status" value="1"/>
</dbReference>
<sequence length="328" mass="38011">MRTRSRAPITRETRGGEFVYVRDGRIITNEREIERIQSLAIPPAWTDVEIARSPRAKVLARGRDAAGRTQRLYRPGFRRQQELAKFERIVRFGQGLPRLRQQVERDLRRRTFSRDKTVACVVRLIDQEFFRVGNLEYAKKHESYGVTTLRRRHVRVTATSVTMEFVGKSGKFHRYVVRDRRLARLIGELRDMPGYEVFRFLDEDGSLRTVRSRDVNEYVKAALGEEFSAKDFRTWGGSVLALTQFLAIDPSEDRAKAVRKAVVAVAERLGNTPAVTQSSYIDPRVIEAFEDGTVDSLRRGMSRMKPRPYLSREEQCLLRLYKRKRGAA</sequence>
<keyword evidence="10" id="KW-1185">Reference proteome</keyword>
<dbReference type="PRINTS" id="PR00416">
    <property type="entry name" value="EUTPISMRASEI"/>
</dbReference>
<dbReference type="InterPro" id="IPR049331">
    <property type="entry name" value="Top1B_N_bact"/>
</dbReference>
<comment type="catalytic activity">
    <reaction evidence="1">
        <text>ATP-independent breakage of single-stranded DNA, followed by passage and rejoining.</text>
        <dbReference type="EC" id="5.6.2.1"/>
    </reaction>
</comment>
<organism evidence="9 10">
    <name type="scientific">Gulosibacter molinativorax</name>
    <dbReference type="NCBI Taxonomy" id="256821"/>
    <lineage>
        <taxon>Bacteria</taxon>
        <taxon>Bacillati</taxon>
        <taxon>Actinomycetota</taxon>
        <taxon>Actinomycetes</taxon>
        <taxon>Micrococcales</taxon>
        <taxon>Microbacteriaceae</taxon>
        <taxon>Gulosibacter</taxon>
    </lineage>
</organism>
<evidence type="ECO:0000256" key="3">
    <source>
        <dbReference type="ARBA" id="ARBA00012891"/>
    </source>
</evidence>
<dbReference type="InterPro" id="IPR014711">
    <property type="entry name" value="TopoI_cat_a-hlx-sub_euk"/>
</dbReference>
<reference evidence="9" key="1">
    <citation type="submission" date="2018-03" db="EMBL/GenBank/DDBJ databases">
        <authorList>
            <person name="Nunes O.C."/>
            <person name="Lopes A.R."/>
            <person name="Froufe H."/>
            <person name="Munoz-Merida A."/>
            <person name="Barroso C."/>
            <person name="Egas C."/>
        </authorList>
    </citation>
    <scope>NUCLEOTIDE SEQUENCE</scope>
    <source>
        <strain evidence="9">ON4</strain>
    </source>
</reference>
<dbReference type="EMBL" id="PXVD01000004">
    <property type="protein sequence ID" value="MDJ1370339.1"/>
    <property type="molecule type" value="Genomic_DNA"/>
</dbReference>
<feature type="domain" description="DNA topoisomerase I catalytic core eukaryotic-type" evidence="7">
    <location>
        <begin position="77"/>
        <end position="289"/>
    </location>
</feature>
<dbReference type="InterPro" id="IPR011010">
    <property type="entry name" value="DNA_brk_join_enz"/>
</dbReference>
<evidence type="ECO:0000259" key="8">
    <source>
        <dbReference type="Pfam" id="PF21338"/>
    </source>
</evidence>
<dbReference type="InterPro" id="IPR013500">
    <property type="entry name" value="TopoI_cat_euk"/>
</dbReference>
<reference evidence="9" key="2">
    <citation type="journal article" date="2022" name="Sci. Rep.">
        <title>In silico prediction of the enzymes involved in the degradation of the herbicide molinate by Gulosibacter molinativorax ON4T.</title>
        <authorList>
            <person name="Lopes A.R."/>
            <person name="Bunin E."/>
            <person name="Viana A.T."/>
            <person name="Froufe H."/>
            <person name="Munoz-Merida A."/>
            <person name="Pinho D."/>
            <person name="Figueiredo J."/>
            <person name="Barroso C."/>
            <person name="Vaz-Moreira I."/>
            <person name="Bellanger X."/>
            <person name="Egas C."/>
            <person name="Nunes O.C."/>
        </authorList>
    </citation>
    <scope>NUCLEOTIDE SEQUENCE</scope>
    <source>
        <strain evidence="9">ON4</strain>
    </source>
</reference>
<name>A0ABT7C570_9MICO</name>
<dbReference type="Pfam" id="PF01028">
    <property type="entry name" value="Topoisom_I"/>
    <property type="match status" value="1"/>
</dbReference>
<dbReference type="SUPFAM" id="SSF56349">
    <property type="entry name" value="DNA breaking-rejoining enzymes"/>
    <property type="match status" value="1"/>
</dbReference>
<dbReference type="Gene3D" id="3.30.66.10">
    <property type="entry name" value="DNA topoisomerase I domain"/>
    <property type="match status" value="1"/>
</dbReference>
<dbReference type="Pfam" id="PF21338">
    <property type="entry name" value="Top1B_N_bact"/>
    <property type="match status" value="1"/>
</dbReference>
<dbReference type="SUPFAM" id="SSF55869">
    <property type="entry name" value="DNA topoisomerase I domain"/>
    <property type="match status" value="1"/>
</dbReference>
<evidence type="ECO:0000256" key="6">
    <source>
        <dbReference type="ARBA" id="ARBA00023235"/>
    </source>
</evidence>
<protein>
    <recommendedName>
        <fullName evidence="3">DNA topoisomerase</fullName>
        <ecNumber evidence="3">5.6.2.1</ecNumber>
    </recommendedName>
</protein>
<keyword evidence="4" id="KW-0799">Topoisomerase</keyword>
<keyword evidence="5" id="KW-0238">DNA-binding</keyword>
<evidence type="ECO:0000256" key="2">
    <source>
        <dbReference type="ARBA" id="ARBA00006645"/>
    </source>
</evidence>
<dbReference type="Gene3D" id="3.90.15.10">
    <property type="entry name" value="Topoisomerase I, Chain A, domain 3"/>
    <property type="match status" value="1"/>
</dbReference>
<keyword evidence="6" id="KW-0413">Isomerase</keyword>
<dbReference type="Gene3D" id="1.10.132.120">
    <property type="match status" value="1"/>
</dbReference>
<evidence type="ECO:0000256" key="4">
    <source>
        <dbReference type="ARBA" id="ARBA00023029"/>
    </source>
</evidence>
<evidence type="ECO:0000313" key="10">
    <source>
        <dbReference type="Proteomes" id="UP001170379"/>
    </source>
</evidence>
<evidence type="ECO:0000256" key="1">
    <source>
        <dbReference type="ARBA" id="ARBA00000213"/>
    </source>
</evidence>
<comment type="similarity">
    <text evidence="2">Belongs to the type IB topoisomerase family.</text>
</comment>
<dbReference type="EC" id="5.6.2.1" evidence="3"/>
<evidence type="ECO:0000313" key="9">
    <source>
        <dbReference type="EMBL" id="MDJ1370339.1"/>
    </source>
</evidence>
<gene>
    <name evidence="9" type="ORF">C7K25_02965</name>
</gene>
<accession>A0ABT7C570</accession>
<dbReference type="Proteomes" id="UP001170379">
    <property type="component" value="Unassembled WGS sequence"/>
</dbReference>
<evidence type="ECO:0000259" key="7">
    <source>
        <dbReference type="Pfam" id="PF01028"/>
    </source>
</evidence>
<comment type="caution">
    <text evidence="9">The sequence shown here is derived from an EMBL/GenBank/DDBJ whole genome shotgun (WGS) entry which is preliminary data.</text>
</comment>